<reference evidence="3 4" key="1">
    <citation type="submission" date="2018-05" db="EMBL/GenBank/DDBJ databases">
        <title>Genome of Sphingosinicella humi QZX222.</title>
        <authorList>
            <person name="Qiao Z."/>
            <person name="Wang G."/>
        </authorList>
    </citation>
    <scope>NUCLEOTIDE SEQUENCE [LARGE SCALE GENOMIC DNA]</scope>
    <source>
        <strain evidence="3 4">QZX222</strain>
    </source>
</reference>
<proteinExistence type="predicted"/>
<dbReference type="PROSITE" id="PS51819">
    <property type="entry name" value="VOC"/>
    <property type="match status" value="2"/>
</dbReference>
<evidence type="ECO:0000256" key="1">
    <source>
        <dbReference type="SAM" id="MobiDB-lite"/>
    </source>
</evidence>
<evidence type="ECO:0000313" key="4">
    <source>
        <dbReference type="Proteomes" id="UP000245916"/>
    </source>
</evidence>
<accession>A0A2U2J0D0</accession>
<keyword evidence="4" id="KW-1185">Reference proteome</keyword>
<dbReference type="InterPro" id="IPR037523">
    <property type="entry name" value="VOC_core"/>
</dbReference>
<dbReference type="Gene3D" id="3.10.180.10">
    <property type="entry name" value="2,3-Dihydroxybiphenyl 1,2-Dioxygenase, domain 1"/>
    <property type="match status" value="2"/>
</dbReference>
<feature type="domain" description="VOC" evidence="2">
    <location>
        <begin position="152"/>
        <end position="278"/>
    </location>
</feature>
<dbReference type="InterPro" id="IPR052164">
    <property type="entry name" value="Anthracycline_SecMetBiosynth"/>
</dbReference>
<gene>
    <name evidence="3" type="ORF">DF286_02100</name>
</gene>
<dbReference type="OrthoDB" id="9793039at2"/>
<dbReference type="SUPFAM" id="SSF54593">
    <property type="entry name" value="Glyoxalase/Bleomycin resistance protein/Dihydroxybiphenyl dioxygenase"/>
    <property type="match status" value="2"/>
</dbReference>
<dbReference type="PANTHER" id="PTHR33993:SF14">
    <property type="entry name" value="GB|AAF24581.1"/>
    <property type="match status" value="1"/>
</dbReference>
<sequence>MSDHAPTAERSSTLSGSEEGRNPHGSFIWYELLTSDPDAAAEFYGEVIGWNARNAGQAGMDYRLFSMDGTDVAGLMRSEEGMPPPVWLGYIGVNDVDAAAARIREAGGSIHVPPTDIPNVGRFAMVADPQGVVFYVMRGNMDQASTAFAAQSPGHCRWNELVATDQAAALDFYIDQFGWEKGDAMPMPVPSGAEGGEAGDYRFINHHGEMIGAMMNSMGGKQRPMWNFYFGVRDIDKATEAVRAHGGTITFGPQEIPGGEYAVNAIDPQGAAFGLVGPRK</sequence>
<evidence type="ECO:0000259" key="2">
    <source>
        <dbReference type="PROSITE" id="PS51819"/>
    </source>
</evidence>
<comment type="caution">
    <text evidence="3">The sequence shown here is derived from an EMBL/GenBank/DDBJ whole genome shotgun (WGS) entry which is preliminary data.</text>
</comment>
<feature type="domain" description="VOC" evidence="2">
    <location>
        <begin position="26"/>
        <end position="139"/>
    </location>
</feature>
<name>A0A2U2J0D0_9SPHN</name>
<organism evidence="3 4">
    <name type="scientific">Allosphingosinicella humi</name>
    <dbReference type="NCBI Taxonomy" id="2068657"/>
    <lineage>
        <taxon>Bacteria</taxon>
        <taxon>Pseudomonadati</taxon>
        <taxon>Pseudomonadota</taxon>
        <taxon>Alphaproteobacteria</taxon>
        <taxon>Sphingomonadales</taxon>
        <taxon>Sphingomonadaceae</taxon>
        <taxon>Allosphingosinicella</taxon>
    </lineage>
</organism>
<dbReference type="CDD" id="cd07247">
    <property type="entry name" value="SgaA_N_like"/>
    <property type="match status" value="2"/>
</dbReference>
<dbReference type="Proteomes" id="UP000245916">
    <property type="component" value="Unassembled WGS sequence"/>
</dbReference>
<dbReference type="Pfam" id="PF00903">
    <property type="entry name" value="Glyoxalase"/>
    <property type="match status" value="2"/>
</dbReference>
<dbReference type="PANTHER" id="PTHR33993">
    <property type="entry name" value="GLYOXALASE-RELATED"/>
    <property type="match status" value="1"/>
</dbReference>
<feature type="region of interest" description="Disordered" evidence="1">
    <location>
        <begin position="1"/>
        <end position="20"/>
    </location>
</feature>
<dbReference type="InterPro" id="IPR004360">
    <property type="entry name" value="Glyas_Fos-R_dOase_dom"/>
</dbReference>
<dbReference type="InterPro" id="IPR029068">
    <property type="entry name" value="Glyas_Bleomycin-R_OHBP_Dase"/>
</dbReference>
<evidence type="ECO:0000313" key="3">
    <source>
        <dbReference type="EMBL" id="PWG01795.1"/>
    </source>
</evidence>
<dbReference type="EMBL" id="QFFF01000001">
    <property type="protein sequence ID" value="PWG01795.1"/>
    <property type="molecule type" value="Genomic_DNA"/>
</dbReference>
<dbReference type="AlphaFoldDB" id="A0A2U2J0D0"/>
<protein>
    <submittedName>
        <fullName evidence="3">VOC family protein</fullName>
    </submittedName>
</protein>
<dbReference type="RefSeq" id="WP_109269934.1">
    <property type="nucleotide sequence ID" value="NZ_QFFF01000001.1"/>
</dbReference>